<evidence type="ECO:0000256" key="3">
    <source>
        <dbReference type="ARBA" id="ARBA00023002"/>
    </source>
</evidence>
<evidence type="ECO:0000313" key="6">
    <source>
        <dbReference type="Proteomes" id="UP000800094"/>
    </source>
</evidence>
<dbReference type="OrthoDB" id="3509362at2759"/>
<name>A0A6A6I9C1_9PLEO</name>
<organism evidence="5 6">
    <name type="scientific">Trematosphaeria pertusa</name>
    <dbReference type="NCBI Taxonomy" id="390896"/>
    <lineage>
        <taxon>Eukaryota</taxon>
        <taxon>Fungi</taxon>
        <taxon>Dikarya</taxon>
        <taxon>Ascomycota</taxon>
        <taxon>Pezizomycotina</taxon>
        <taxon>Dothideomycetes</taxon>
        <taxon>Pleosporomycetidae</taxon>
        <taxon>Pleosporales</taxon>
        <taxon>Massarineae</taxon>
        <taxon>Trematosphaeriaceae</taxon>
        <taxon>Trematosphaeria</taxon>
    </lineage>
</organism>
<dbReference type="InterPro" id="IPR036291">
    <property type="entry name" value="NAD(P)-bd_dom_sf"/>
</dbReference>
<dbReference type="SUPFAM" id="SSF51735">
    <property type="entry name" value="NAD(P)-binding Rossmann-fold domains"/>
    <property type="match status" value="1"/>
</dbReference>
<gene>
    <name evidence="5" type="ORF">BU26DRAFT_343321</name>
</gene>
<comment type="similarity">
    <text evidence="1">Belongs to the zinc-containing alcohol dehydrogenase family.</text>
</comment>
<dbReference type="Proteomes" id="UP000800094">
    <property type="component" value="Unassembled WGS sequence"/>
</dbReference>
<keyword evidence="6" id="KW-1185">Reference proteome</keyword>
<dbReference type="InterPro" id="IPR013154">
    <property type="entry name" value="ADH-like_N"/>
</dbReference>
<comment type="subunit">
    <text evidence="2">Monomer.</text>
</comment>
<dbReference type="Gene3D" id="3.40.50.720">
    <property type="entry name" value="NAD(P)-binding Rossmann-like Domain"/>
    <property type="match status" value="1"/>
</dbReference>
<dbReference type="Pfam" id="PF08240">
    <property type="entry name" value="ADH_N"/>
    <property type="match status" value="1"/>
</dbReference>
<dbReference type="PANTHER" id="PTHR45348:SF2">
    <property type="entry name" value="ZINC-TYPE ALCOHOL DEHYDROGENASE-LIKE PROTEIN C2E1P3.01"/>
    <property type="match status" value="1"/>
</dbReference>
<dbReference type="GO" id="GO:0016651">
    <property type="term" value="F:oxidoreductase activity, acting on NAD(P)H"/>
    <property type="evidence" value="ECO:0007669"/>
    <property type="project" value="InterPro"/>
</dbReference>
<dbReference type="AlphaFoldDB" id="A0A6A6I9C1"/>
<proteinExistence type="inferred from homology"/>
<dbReference type="RefSeq" id="XP_033682169.1">
    <property type="nucleotide sequence ID" value="XM_033822338.1"/>
</dbReference>
<dbReference type="PANTHER" id="PTHR45348">
    <property type="entry name" value="HYPOTHETICAL OXIDOREDUCTASE (EUROFUNG)"/>
    <property type="match status" value="1"/>
</dbReference>
<evidence type="ECO:0000256" key="1">
    <source>
        <dbReference type="ARBA" id="ARBA00008072"/>
    </source>
</evidence>
<protein>
    <submittedName>
        <fullName evidence="5">Oxidoreductase domain-containing protein</fullName>
    </submittedName>
</protein>
<dbReference type="EMBL" id="ML987197">
    <property type="protein sequence ID" value="KAF2247165.1"/>
    <property type="molecule type" value="Genomic_DNA"/>
</dbReference>
<evidence type="ECO:0000313" key="5">
    <source>
        <dbReference type="EMBL" id="KAF2247165.1"/>
    </source>
</evidence>
<dbReference type="InterPro" id="IPR011032">
    <property type="entry name" value="GroES-like_sf"/>
</dbReference>
<sequence length="359" mass="38094">MATGNLAAVFPGPGKTLEVTTVEVNHPGAGEVLVRNHAVAIQPLDAKMLLAGYGGGGALESFPALLGTGGAGVVEEVGEGVTGLAVGDRVVFDTRAYVKADVNRREGTWQKLVISDARTTAKIGDTAFEQAVLIDFPLQTAVGALHVFLGMAVPGSGSSEDKVLIWGAGGAVGSYAVQYAKSVSSVDSSMIRKLSINTFQVGHTVVVTASPRDFERQKRLGASEMIDYKAADAVDRLRQLGPYKYLFTASGDPASQKALASLLEAQGGGEFASVLGGEVELPSNVQRVYRAFSQAAQQEEYSDWRAWWYREYLPKVLREGLVETVKYTKVPGGLGALQQASTNVFEGKVRGKLIVDPQE</sequence>
<feature type="domain" description="Enoyl reductase (ER)" evidence="4">
    <location>
        <begin position="12"/>
        <end position="297"/>
    </location>
</feature>
<keyword evidence="3" id="KW-0560">Oxidoreductase</keyword>
<dbReference type="SUPFAM" id="SSF50129">
    <property type="entry name" value="GroES-like"/>
    <property type="match status" value="1"/>
</dbReference>
<dbReference type="Gene3D" id="3.90.180.10">
    <property type="entry name" value="Medium-chain alcohol dehydrogenases, catalytic domain"/>
    <property type="match status" value="1"/>
</dbReference>
<dbReference type="SMART" id="SM00829">
    <property type="entry name" value="PKS_ER"/>
    <property type="match status" value="1"/>
</dbReference>
<evidence type="ECO:0000259" key="4">
    <source>
        <dbReference type="SMART" id="SM00829"/>
    </source>
</evidence>
<dbReference type="InterPro" id="IPR020843">
    <property type="entry name" value="ER"/>
</dbReference>
<reference evidence="5" key="1">
    <citation type="journal article" date="2020" name="Stud. Mycol.">
        <title>101 Dothideomycetes genomes: a test case for predicting lifestyles and emergence of pathogens.</title>
        <authorList>
            <person name="Haridas S."/>
            <person name="Albert R."/>
            <person name="Binder M."/>
            <person name="Bloem J."/>
            <person name="Labutti K."/>
            <person name="Salamov A."/>
            <person name="Andreopoulos B."/>
            <person name="Baker S."/>
            <person name="Barry K."/>
            <person name="Bills G."/>
            <person name="Bluhm B."/>
            <person name="Cannon C."/>
            <person name="Castanera R."/>
            <person name="Culley D."/>
            <person name="Daum C."/>
            <person name="Ezra D."/>
            <person name="Gonzalez J."/>
            <person name="Henrissat B."/>
            <person name="Kuo A."/>
            <person name="Liang C."/>
            <person name="Lipzen A."/>
            <person name="Lutzoni F."/>
            <person name="Magnuson J."/>
            <person name="Mondo S."/>
            <person name="Nolan M."/>
            <person name="Ohm R."/>
            <person name="Pangilinan J."/>
            <person name="Park H.-J."/>
            <person name="Ramirez L."/>
            <person name="Alfaro M."/>
            <person name="Sun H."/>
            <person name="Tritt A."/>
            <person name="Yoshinaga Y."/>
            <person name="Zwiers L.-H."/>
            <person name="Turgeon B."/>
            <person name="Goodwin S."/>
            <person name="Spatafora J."/>
            <person name="Crous P."/>
            <person name="Grigoriev I."/>
        </authorList>
    </citation>
    <scope>NUCLEOTIDE SEQUENCE</scope>
    <source>
        <strain evidence="5">CBS 122368</strain>
    </source>
</reference>
<dbReference type="GeneID" id="54575668"/>
<dbReference type="InterPro" id="IPR047122">
    <property type="entry name" value="Trans-enoyl_RdTase-like"/>
</dbReference>
<evidence type="ECO:0000256" key="2">
    <source>
        <dbReference type="ARBA" id="ARBA00011245"/>
    </source>
</evidence>
<accession>A0A6A6I9C1</accession>